<dbReference type="NCBIfam" id="TIGR03816">
    <property type="entry name" value="tadE_like_DECH"/>
    <property type="match status" value="1"/>
</dbReference>
<reference evidence="2" key="1">
    <citation type="submission" date="2020-05" db="EMBL/GenBank/DDBJ databases">
        <authorList>
            <person name="Chiriac C."/>
            <person name="Salcher M."/>
            <person name="Ghai R."/>
            <person name="Kavagutti S V."/>
        </authorList>
    </citation>
    <scope>NUCLEOTIDE SEQUENCE</scope>
</reference>
<dbReference type="AlphaFoldDB" id="A0A6J6IDK0"/>
<proteinExistence type="predicted"/>
<keyword evidence="1" id="KW-0472">Membrane</keyword>
<sequence>MRQKDGPLKPRSVKDRGSGTILALAAVSVSICLFSLGQAVAFNLISERRLQATTDAMAIGAADALRGLNTGFPCPTAGQIGLLNGVSLDTCRIVGFEVFILAHSQGVGIVLSARAHAGPSY</sequence>
<dbReference type="InterPro" id="IPR021202">
    <property type="entry name" value="Rv3654c-like"/>
</dbReference>
<evidence type="ECO:0000256" key="1">
    <source>
        <dbReference type="SAM" id="Phobius"/>
    </source>
</evidence>
<accession>A0A6J6IDK0</accession>
<dbReference type="EMBL" id="CAEZVD010000052">
    <property type="protein sequence ID" value="CAB4621814.1"/>
    <property type="molecule type" value="Genomic_DNA"/>
</dbReference>
<keyword evidence="1" id="KW-1133">Transmembrane helix</keyword>
<keyword evidence="1" id="KW-0812">Transmembrane</keyword>
<name>A0A6J6IDK0_9ZZZZ</name>
<evidence type="ECO:0000313" key="2">
    <source>
        <dbReference type="EMBL" id="CAB4621814.1"/>
    </source>
</evidence>
<gene>
    <name evidence="2" type="ORF">UFOPK1909_00614</name>
</gene>
<organism evidence="2">
    <name type="scientific">freshwater metagenome</name>
    <dbReference type="NCBI Taxonomy" id="449393"/>
    <lineage>
        <taxon>unclassified sequences</taxon>
        <taxon>metagenomes</taxon>
        <taxon>ecological metagenomes</taxon>
    </lineage>
</organism>
<feature type="transmembrane region" description="Helical" evidence="1">
    <location>
        <begin position="21"/>
        <end position="45"/>
    </location>
</feature>
<protein>
    <submittedName>
        <fullName evidence="2">Unannotated protein</fullName>
    </submittedName>
</protein>